<evidence type="ECO:0000256" key="1">
    <source>
        <dbReference type="SAM" id="Phobius"/>
    </source>
</evidence>
<dbReference type="OrthoDB" id="6307329at2"/>
<dbReference type="KEGG" id="camu:CA2015_3252"/>
<evidence type="ECO:0000313" key="3">
    <source>
        <dbReference type="EMBL" id="AKP52645.1"/>
    </source>
</evidence>
<keyword evidence="1" id="KW-0812">Transmembrane</keyword>
<evidence type="ECO:0000259" key="2">
    <source>
        <dbReference type="Pfam" id="PF00535"/>
    </source>
</evidence>
<dbReference type="SUPFAM" id="SSF53448">
    <property type="entry name" value="Nucleotide-diphospho-sugar transferases"/>
    <property type="match status" value="1"/>
</dbReference>
<dbReference type="EMBL" id="CP012040">
    <property type="protein sequence ID" value="AKP52645.1"/>
    <property type="molecule type" value="Genomic_DNA"/>
</dbReference>
<name>A0A0H4PHY3_9BACT</name>
<dbReference type="Proteomes" id="UP000036520">
    <property type="component" value="Chromosome"/>
</dbReference>
<dbReference type="InterPro" id="IPR001173">
    <property type="entry name" value="Glyco_trans_2-like"/>
</dbReference>
<feature type="domain" description="Glycosyltransferase 2-like" evidence="2">
    <location>
        <begin position="7"/>
        <end position="153"/>
    </location>
</feature>
<gene>
    <name evidence="3" type="ORF">CA2015_3252</name>
</gene>
<organism evidence="3 4">
    <name type="scientific">Cyclobacterium amurskyense</name>
    <dbReference type="NCBI Taxonomy" id="320787"/>
    <lineage>
        <taxon>Bacteria</taxon>
        <taxon>Pseudomonadati</taxon>
        <taxon>Bacteroidota</taxon>
        <taxon>Cytophagia</taxon>
        <taxon>Cytophagales</taxon>
        <taxon>Cyclobacteriaceae</taxon>
        <taxon>Cyclobacterium</taxon>
    </lineage>
</organism>
<reference evidence="3 4" key="1">
    <citation type="submission" date="2015-07" db="EMBL/GenBank/DDBJ databases">
        <authorList>
            <person name="Kim K.M."/>
        </authorList>
    </citation>
    <scope>NUCLEOTIDE SEQUENCE [LARGE SCALE GENOMIC DNA]</scope>
    <source>
        <strain evidence="3 4">KCTC 12363</strain>
    </source>
</reference>
<dbReference type="Pfam" id="PF00535">
    <property type="entry name" value="Glycos_transf_2"/>
    <property type="match status" value="1"/>
</dbReference>
<keyword evidence="4" id="KW-1185">Reference proteome</keyword>
<dbReference type="Gene3D" id="3.90.550.10">
    <property type="entry name" value="Spore Coat Polysaccharide Biosynthesis Protein SpsA, Chain A"/>
    <property type="match status" value="1"/>
</dbReference>
<dbReference type="STRING" id="320787.CA2015_3252"/>
<protein>
    <recommendedName>
        <fullName evidence="2">Glycosyltransferase 2-like domain-containing protein</fullName>
    </recommendedName>
</protein>
<dbReference type="InterPro" id="IPR029044">
    <property type="entry name" value="Nucleotide-diphossugar_trans"/>
</dbReference>
<dbReference type="PANTHER" id="PTHR43685">
    <property type="entry name" value="GLYCOSYLTRANSFERASE"/>
    <property type="match status" value="1"/>
</dbReference>
<dbReference type="AlphaFoldDB" id="A0A0H4PHY3"/>
<keyword evidence="1" id="KW-0472">Membrane</keyword>
<sequence>MSKLPFSLVTTCRNEIKSLPRWKENILSQDRFPDEIVIVDAFSNDGTYEFLLEWQKVESRIKLIQAKGNAAKGRNMAIRKASYNIVLSTDMGVRLSDNWCSSLITPFEENASIEVVAGSTCIDKETLKGPVGRAEFYIENGGIAKLEEGFVVGNRSVAYRKIVWEKLEGLPEDLTFYADDSVFGRQVVEGKFKMAFAPAAMTYWARPEKLTDFWKEQFNYGKGEGEANIKKPYFFRLYENGKLFWPMAVIGNALWNTYKQANFKALGRAIRVFDISAMLVLPVLAFGNGFYRIRGYKIGHEHGQKNCIACRNRLQLEW</sequence>
<evidence type="ECO:0000313" key="4">
    <source>
        <dbReference type="Proteomes" id="UP000036520"/>
    </source>
</evidence>
<keyword evidence="1" id="KW-1133">Transmembrane helix</keyword>
<dbReference type="PANTHER" id="PTHR43685:SF3">
    <property type="entry name" value="SLR2126 PROTEIN"/>
    <property type="match status" value="1"/>
</dbReference>
<proteinExistence type="predicted"/>
<dbReference type="RefSeq" id="WP_048642839.1">
    <property type="nucleotide sequence ID" value="NZ_CP012040.1"/>
</dbReference>
<feature type="transmembrane region" description="Helical" evidence="1">
    <location>
        <begin position="272"/>
        <end position="291"/>
    </location>
</feature>
<dbReference type="InterPro" id="IPR050834">
    <property type="entry name" value="Glycosyltransf_2"/>
</dbReference>
<accession>A0A0H4PHY3</accession>